<evidence type="ECO:0000313" key="7">
    <source>
        <dbReference type="Proteomes" id="UP000027616"/>
    </source>
</evidence>
<keyword evidence="1 3" id="KW-0479">Metal-binding</keyword>
<evidence type="ECO:0000256" key="2">
    <source>
        <dbReference type="ARBA" id="ARBA00023004"/>
    </source>
</evidence>
<evidence type="ECO:0000259" key="5">
    <source>
        <dbReference type="PROSITE" id="PS51007"/>
    </source>
</evidence>
<dbReference type="InterPro" id="IPR008979">
    <property type="entry name" value="Galactose-bd-like_sf"/>
</dbReference>
<feature type="signal peptide" evidence="4">
    <location>
        <begin position="1"/>
        <end position="17"/>
    </location>
</feature>
<dbReference type="OrthoDB" id="9768004at2"/>
<dbReference type="Gene3D" id="3.90.1580.10">
    <property type="entry name" value="paralog of FGE (formylglycine-generating enzyme)"/>
    <property type="match status" value="1"/>
</dbReference>
<feature type="chain" id="PRO_5001589500" description="Cytochrome c domain-containing protein" evidence="4">
    <location>
        <begin position="18"/>
        <end position="1325"/>
    </location>
</feature>
<dbReference type="InterPro" id="IPR016187">
    <property type="entry name" value="CTDL_fold"/>
</dbReference>
<protein>
    <recommendedName>
        <fullName evidence="5">Cytochrome c domain-containing protein</fullName>
    </recommendedName>
</protein>
<dbReference type="GO" id="GO:0020037">
    <property type="term" value="F:heme binding"/>
    <property type="evidence" value="ECO:0007669"/>
    <property type="project" value="InterPro"/>
</dbReference>
<keyword evidence="3" id="KW-0349">Heme</keyword>
<dbReference type="PANTHER" id="PTHR23150">
    <property type="entry name" value="SULFATASE MODIFYING FACTOR 1, 2"/>
    <property type="match status" value="1"/>
</dbReference>
<dbReference type="InterPro" id="IPR040698">
    <property type="entry name" value="HZS_alpha_mid"/>
</dbReference>
<dbReference type="Gene3D" id="2.60.120.1060">
    <property type="entry name" value="NPCBM/NEW2 domain"/>
    <property type="match status" value="2"/>
</dbReference>
<dbReference type="InterPro" id="IPR005532">
    <property type="entry name" value="SUMF_dom"/>
</dbReference>
<dbReference type="SUPFAM" id="SSF56436">
    <property type="entry name" value="C-type lectin-like"/>
    <property type="match status" value="1"/>
</dbReference>
<dbReference type="eggNOG" id="COG1262">
    <property type="taxonomic scope" value="Bacteria"/>
</dbReference>
<dbReference type="Pfam" id="PF18582">
    <property type="entry name" value="HZS_alpha"/>
    <property type="match status" value="1"/>
</dbReference>
<evidence type="ECO:0000313" key="6">
    <source>
        <dbReference type="EMBL" id="CDN30149.1"/>
    </source>
</evidence>
<dbReference type="EMBL" id="HG934468">
    <property type="protein sequence ID" value="CDN30149.1"/>
    <property type="molecule type" value="Genomic_DNA"/>
</dbReference>
<dbReference type="SUPFAM" id="SSF49785">
    <property type="entry name" value="Galactose-binding domain-like"/>
    <property type="match status" value="2"/>
</dbReference>
<name>A0A060R9P1_9BACT</name>
<keyword evidence="4" id="KW-0732">Signal</keyword>
<organism evidence="6 7">
    <name type="scientific">Mucinivorans hirudinis</name>
    <dbReference type="NCBI Taxonomy" id="1433126"/>
    <lineage>
        <taxon>Bacteria</taxon>
        <taxon>Pseudomonadati</taxon>
        <taxon>Bacteroidota</taxon>
        <taxon>Bacteroidia</taxon>
        <taxon>Bacteroidales</taxon>
        <taxon>Rikenellaceae</taxon>
        <taxon>Mucinivorans</taxon>
    </lineage>
</organism>
<keyword evidence="2 3" id="KW-0408">Iron</keyword>
<dbReference type="SUPFAM" id="SSF82171">
    <property type="entry name" value="DPP6 N-terminal domain-like"/>
    <property type="match status" value="1"/>
</dbReference>
<dbReference type="InterPro" id="IPR038637">
    <property type="entry name" value="NPCBM_sf"/>
</dbReference>
<feature type="domain" description="Cytochrome c" evidence="5">
    <location>
        <begin position="852"/>
        <end position="1025"/>
    </location>
</feature>
<dbReference type="Proteomes" id="UP000027616">
    <property type="component" value="Chromosome I"/>
</dbReference>
<dbReference type="SUPFAM" id="SSF48695">
    <property type="entry name" value="Multiheme cytochromes"/>
    <property type="match status" value="1"/>
</dbReference>
<evidence type="ECO:0000256" key="4">
    <source>
        <dbReference type="SAM" id="SignalP"/>
    </source>
</evidence>
<dbReference type="GO" id="GO:0009055">
    <property type="term" value="F:electron transfer activity"/>
    <property type="evidence" value="ECO:0007669"/>
    <property type="project" value="InterPro"/>
</dbReference>
<dbReference type="InterPro" id="IPR036280">
    <property type="entry name" value="Multihaem_cyt_sf"/>
</dbReference>
<dbReference type="Gene3D" id="2.120.10.30">
    <property type="entry name" value="TolB, C-terminal domain"/>
    <property type="match status" value="1"/>
</dbReference>
<dbReference type="InterPro" id="IPR011042">
    <property type="entry name" value="6-blade_b-propeller_TolB-like"/>
</dbReference>
<sequence length="1325" mass="147915">MKRLLIAMLAVATLASAAQKKGSPPPAQSWADKALSAKEKTMATSVAGLPFVSDVYKRGKAPGKVNINLKGLKELVLVTWATEDGVDYDHAVWADAKIIKKDGTVKWLDETKFKYKRVESDWFSLNKNFSGKKFRLRDETFNRGVLAHANSTLIVDLTNGDYDRFEASIGIDEGSSGGSAVFKVLPTSGQEEAAMLRKSAPESVQIILANFGVPLEDWLTTPGTIIENGALKKAIASISNKSYFTEKAAALDKLTDKAAQLEGFVALIKQANEVVALQEQLSWLNVDAIGAALKDAKLGKEYQEKYAELQALAKAGFEGVNKIDAKSIANAQRALALKKEILLANPVLDFDKIIVTRYQLGNRARSVNPHSLGTQPNNWSCQLSAARSGFDGEIVELSNLRGNELQKRQIYKPEKDYVVTDVQLHWDGDRMIFTSQDSLRHFQVFEVPTKGGKAKQLTVFKDSDLEFFDAGYLPSGKLIVNTNLGYHGVPCVNGSDAVGNFALFDPKTSDMRRICFDQENNWHPTVMANGRVLYTRWEYTDLMHYYSRIVMNMNPDGTENKAFYGSGSLFPNSTYDLAPIPGSSSAFLGIITGHHGVVRSGRLILFDINKGRKGVDGMVQEIPFGKREIVPLVKDGLVDDVWPQFIKPQPINDKYFLVTAKLSPKSLWGIYLVDVFDNMQLIAEYEGEGLINAIPLVKRQTPPIIPERVPMDLSKADKEATVFIQDIYEGEGLKGVPRGKVKELRVFAYEFAYLRTLSDHLAQGIQAGWDIKRELGRVKVEEDGSAIFKIPANTPISLQPLDENGAAIQWMRSWITGQPGETVSCVGCHEDQSQIPIPRRTLASTKKPHAITVPEGGIRPFTFEMEVQPILDRACVACHNGERKAGGIDYTGGRIDTITDWAGSRFFSKSYLQFHPYFYRQGPEAEMAVLNPMEYHVDNSEMVQMLRNGHHGVELTPKEWERLTTWVDFNVPYRSAFDATPYKVLNGETIDQKERRLELARKYANAPIDWEKEIADYAAYLATQPKIEPVMPAKTDVKYKEVKVKGFPFNAEQAKAMVAGKAPKVVELGNGQTMTFVWIPAGEYVMGGNGKNGTLVPAKVKIAKGFWMSDKEVSNAQMRALIADHDSRYIGQFWKDHTTPGYYVNYDEYAATKISYDEAMKYADLLSKKTGLKATLPTEAQWEWAARAGSDSDFWFGNKNTDFSPYENLADWNLTKMAVSGVDPQPMKKTDPIYPYLNYIPKDESVNDGKMLMGESGTYKPSPWGLYDINGNVAEWTKSDFDATRKVVKGGSWYDRTKKATVASRRGFVPYQKVWNVGLRLIIEE</sequence>
<dbReference type="PROSITE" id="PS51007">
    <property type="entry name" value="CYTC"/>
    <property type="match status" value="1"/>
</dbReference>
<dbReference type="Pfam" id="PF08305">
    <property type="entry name" value="NPCBM"/>
    <property type="match status" value="2"/>
</dbReference>
<dbReference type="GO" id="GO:0046872">
    <property type="term" value="F:metal ion binding"/>
    <property type="evidence" value="ECO:0007669"/>
    <property type="project" value="UniProtKB-KW"/>
</dbReference>
<dbReference type="STRING" id="1433126.BN938_0042"/>
<dbReference type="GO" id="GO:0120147">
    <property type="term" value="F:formylglycine-generating oxidase activity"/>
    <property type="evidence" value="ECO:0007669"/>
    <property type="project" value="TreeGrafter"/>
</dbReference>
<proteinExistence type="predicted"/>
<dbReference type="PATRIC" id="fig|1433126.3.peg.42"/>
<keyword evidence="7" id="KW-1185">Reference proteome</keyword>
<dbReference type="PANTHER" id="PTHR23150:SF19">
    <property type="entry name" value="FORMYLGLYCINE-GENERATING ENZYME"/>
    <property type="match status" value="1"/>
</dbReference>
<dbReference type="KEGG" id="rbc:BN938_0042"/>
<reference evidence="6 7" key="1">
    <citation type="journal article" date="2015" name="Genome Announc.">
        <title>Complete Genome Sequence of the Novel Leech Symbiont Mucinivorans hirudinis M3T.</title>
        <authorList>
            <person name="Nelson M.C."/>
            <person name="Bomar L."/>
            <person name="Graf J."/>
        </authorList>
    </citation>
    <scope>NUCLEOTIDE SEQUENCE [LARGE SCALE GENOMIC DNA]</scope>
    <source>
        <strain evidence="7">M3</strain>
    </source>
</reference>
<gene>
    <name evidence="6" type="ORF">BN938_0042</name>
</gene>
<dbReference type="HOGENOM" id="CLU_276333_0_0_10"/>
<dbReference type="InterPro" id="IPR042095">
    <property type="entry name" value="SUMF_sf"/>
</dbReference>
<accession>A0A060R9P1</accession>
<evidence type="ECO:0000256" key="3">
    <source>
        <dbReference type="PROSITE-ProRule" id="PRU00433"/>
    </source>
</evidence>
<dbReference type="InterPro" id="IPR013222">
    <property type="entry name" value="Glyco_hyd_98_carb-bd"/>
</dbReference>
<dbReference type="Pfam" id="PF03781">
    <property type="entry name" value="FGE-sulfatase"/>
    <property type="match status" value="1"/>
</dbReference>
<dbReference type="InterPro" id="IPR009056">
    <property type="entry name" value="Cyt_c-like_dom"/>
</dbReference>
<evidence type="ECO:0000256" key="1">
    <source>
        <dbReference type="ARBA" id="ARBA00022723"/>
    </source>
</evidence>
<dbReference type="InterPro" id="IPR051043">
    <property type="entry name" value="Sulfatase_Mod_Factor_Kinase"/>
</dbReference>